<gene>
    <name evidence="1" type="ordered locus">Mesci_0948</name>
</gene>
<dbReference type="KEGG" id="mci:Mesci_0948"/>
<dbReference type="PATRIC" id="fig|765698.3.peg.1377"/>
<dbReference type="eggNOG" id="ENOG5032RYC">
    <property type="taxonomic scope" value="Bacteria"/>
</dbReference>
<name>E8THW8_MESCW</name>
<proteinExistence type="predicted"/>
<dbReference type="AlphaFoldDB" id="E8THW8"/>
<evidence type="ECO:0000313" key="2">
    <source>
        <dbReference type="Proteomes" id="UP000007471"/>
    </source>
</evidence>
<protein>
    <submittedName>
        <fullName evidence="1">Uncharacterized protein</fullName>
    </submittedName>
</protein>
<organism evidence="1 2">
    <name type="scientific">Mesorhizobium ciceri biovar biserrulae (strain HAMBI 2942 / LMG 23838 / WSM1271)</name>
    <dbReference type="NCBI Taxonomy" id="765698"/>
    <lineage>
        <taxon>Bacteria</taxon>
        <taxon>Pseudomonadati</taxon>
        <taxon>Pseudomonadota</taxon>
        <taxon>Alphaproteobacteria</taxon>
        <taxon>Hyphomicrobiales</taxon>
        <taxon>Phyllobacteriaceae</taxon>
        <taxon>Mesorhizobium</taxon>
    </lineage>
</organism>
<evidence type="ECO:0000313" key="1">
    <source>
        <dbReference type="EMBL" id="ADV10113.1"/>
    </source>
</evidence>
<dbReference type="Proteomes" id="UP000007471">
    <property type="component" value="Chromosome"/>
</dbReference>
<sequence length="173" mass="18415" precursor="true">MRGFGRCLAPLVVLATPAAGQEFDPASLDLPALIECRADVPTYNDFALWLSSAPGAVETLGWKEVASGNPFLSQYELPAKIRVFNRETGSIVFTAAGPMAVLDGVAAPELAKELDVMAVFSTPQKFLGEKAVFQSTEESEGLTFSTDVKLNVSTVESHPGKTLAGCSYTLEIK</sequence>
<reference evidence="2" key="1">
    <citation type="submission" date="2011-01" db="EMBL/GenBank/DDBJ databases">
        <title>Complete sequence of chromosome of Mesorhizobium ciceri bv. biserrulae WSM1271.</title>
        <authorList>
            <person name="Lucas S."/>
            <person name="Copeland A."/>
            <person name="Lapidus A."/>
            <person name="Cheng J.-F."/>
            <person name="Goodwin L."/>
            <person name="Pitluck S."/>
            <person name="Teshima H."/>
            <person name="Detter J.C."/>
            <person name="Han C."/>
            <person name="Tapia R."/>
            <person name="Land M."/>
            <person name="Hauser L."/>
            <person name="Kyrpides N."/>
            <person name="Ivanova N."/>
            <person name="Nandasena K."/>
            <person name="Reeve W.G."/>
            <person name="Howieson J.G."/>
            <person name="O'Hara G."/>
            <person name="Tiwari R.P."/>
            <person name="Woyke T."/>
        </authorList>
    </citation>
    <scope>NUCLEOTIDE SEQUENCE [LARGE SCALE GENOMIC DNA]</scope>
    <source>
        <strain evidence="2">HAMBI 2942 / LMG 23838 / WSM1271</strain>
    </source>
</reference>
<dbReference type="EMBL" id="CP002447">
    <property type="protein sequence ID" value="ADV10113.1"/>
    <property type="molecule type" value="Genomic_DNA"/>
</dbReference>
<dbReference type="RefSeq" id="WP_013528808.1">
    <property type="nucleotide sequence ID" value="NC_014923.1"/>
</dbReference>
<dbReference type="HOGENOM" id="CLU_115890_0_0_5"/>
<accession>E8THW8</accession>
<dbReference type="OrthoDB" id="7186639at2"/>